<keyword evidence="11" id="KW-1185">Reference proteome</keyword>
<organism evidence="10 11">
    <name type="scientific">Schinkia azotoformans LMG 9581</name>
    <dbReference type="NCBI Taxonomy" id="1131731"/>
    <lineage>
        <taxon>Bacteria</taxon>
        <taxon>Bacillati</taxon>
        <taxon>Bacillota</taxon>
        <taxon>Bacilli</taxon>
        <taxon>Bacillales</taxon>
        <taxon>Bacillaceae</taxon>
        <taxon>Calidifontibacillus/Schinkia group</taxon>
        <taxon>Schinkia</taxon>
    </lineage>
</organism>
<keyword evidence="8 9" id="KW-0472">Membrane</keyword>
<comment type="pathway">
    <text evidence="2 9">Cofactor biosynthesis; adenosylcobalamin biosynthesis.</text>
</comment>
<feature type="transmembrane region" description="Helical" evidence="9">
    <location>
        <begin position="151"/>
        <end position="173"/>
    </location>
</feature>
<dbReference type="PANTHER" id="PTHR34308">
    <property type="entry name" value="COBALAMIN BIOSYNTHESIS PROTEIN CBIB"/>
    <property type="match status" value="1"/>
</dbReference>
<feature type="transmembrane region" description="Helical" evidence="9">
    <location>
        <begin position="84"/>
        <end position="111"/>
    </location>
</feature>
<accession>K6D7L5</accession>
<dbReference type="GO" id="GO:0048472">
    <property type="term" value="F:threonine-phosphate decarboxylase activity"/>
    <property type="evidence" value="ECO:0007669"/>
    <property type="project" value="InterPro"/>
</dbReference>
<dbReference type="EMBL" id="AJLR01000120">
    <property type="protein sequence ID" value="EKN64304.1"/>
    <property type="molecule type" value="Genomic_DNA"/>
</dbReference>
<dbReference type="Pfam" id="PF03186">
    <property type="entry name" value="CobD_Cbib"/>
    <property type="match status" value="1"/>
</dbReference>
<dbReference type="UniPathway" id="UPA00148"/>
<comment type="subcellular location">
    <subcellularLocation>
        <location evidence="1 9">Cell membrane</location>
        <topology evidence="1 9">Multi-pass membrane protein</topology>
    </subcellularLocation>
</comment>
<evidence type="ECO:0000313" key="11">
    <source>
        <dbReference type="Proteomes" id="UP000006315"/>
    </source>
</evidence>
<evidence type="ECO:0000256" key="2">
    <source>
        <dbReference type="ARBA" id="ARBA00004953"/>
    </source>
</evidence>
<sequence>MLLSISIIIAYIFDRLIGDPRALPHPVVLIGNCISKLEKIIRKCEFKNLKMAGLLFPLLIVGGTYLIVSLLLELSKLVHPFLFLFIQIILISSTIATKGLADAGLGIYHLLVKKDLEQARYSLSMIVGRDTENLGEVEITRGTVETVAENIVDAIISPLFFALIGGAPLAMAYRATNTLDSMIGYKNEKYKDLGWASARLDDILNFIPARITGLLLIVASLLLRLDAKKALTIIIRDAKLHPSPNSGIPESAVAGALQIQLGGTNYYKGIPSHRAVMGDSHRPLQADDILKTVKMMKTSVNVFIGMILLGVLVGVLV</sequence>
<feature type="transmembrane region" description="Helical" evidence="9">
    <location>
        <begin position="52"/>
        <end position="72"/>
    </location>
</feature>
<comment type="function">
    <text evidence="9">Converts cobyric acid to cobinamide by the addition of aminopropanol on the F carboxylic group.</text>
</comment>
<dbReference type="RefSeq" id="WP_003332175.1">
    <property type="nucleotide sequence ID" value="NZ_AJLR01000120.1"/>
</dbReference>
<dbReference type="InterPro" id="IPR004485">
    <property type="entry name" value="Cobalamin_biosynth_CobD/CbiB"/>
</dbReference>
<comment type="caution">
    <text evidence="10">The sequence shown here is derived from an EMBL/GenBank/DDBJ whole genome shotgun (WGS) entry which is preliminary data.</text>
</comment>
<evidence type="ECO:0000256" key="5">
    <source>
        <dbReference type="ARBA" id="ARBA00022573"/>
    </source>
</evidence>
<evidence type="ECO:0000256" key="1">
    <source>
        <dbReference type="ARBA" id="ARBA00004651"/>
    </source>
</evidence>
<dbReference type="NCBIfam" id="TIGR00380">
    <property type="entry name" value="cobal_cbiB"/>
    <property type="match status" value="1"/>
</dbReference>
<evidence type="ECO:0000256" key="8">
    <source>
        <dbReference type="ARBA" id="ARBA00023136"/>
    </source>
</evidence>
<evidence type="ECO:0000256" key="9">
    <source>
        <dbReference type="HAMAP-Rule" id="MF_00024"/>
    </source>
</evidence>
<comment type="similarity">
    <text evidence="3 9">Belongs to the CobD/CbiB family.</text>
</comment>
<keyword evidence="5 9" id="KW-0169">Cobalamin biosynthesis</keyword>
<evidence type="ECO:0000256" key="6">
    <source>
        <dbReference type="ARBA" id="ARBA00022692"/>
    </source>
</evidence>
<keyword evidence="7 9" id="KW-1133">Transmembrane helix</keyword>
<feature type="transmembrane region" description="Helical" evidence="9">
    <location>
        <begin position="298"/>
        <end position="316"/>
    </location>
</feature>
<dbReference type="PANTHER" id="PTHR34308:SF1">
    <property type="entry name" value="COBALAMIN BIOSYNTHESIS PROTEIN CBIB"/>
    <property type="match status" value="1"/>
</dbReference>
<name>K6D7L5_SCHAZ</name>
<dbReference type="GO" id="GO:0009236">
    <property type="term" value="P:cobalamin biosynthetic process"/>
    <property type="evidence" value="ECO:0007669"/>
    <property type="project" value="UniProtKB-UniRule"/>
</dbReference>
<reference evidence="10 11" key="1">
    <citation type="journal article" date="2012" name="Front. Microbiol.">
        <title>Redundancy and modularity in membrane-associated dissimilatory nitrate reduction in Bacillus.</title>
        <authorList>
            <person name="Heylen K."/>
            <person name="Keltjens J."/>
        </authorList>
    </citation>
    <scope>NUCLEOTIDE SEQUENCE [LARGE SCALE GENOMIC DNA]</scope>
    <source>
        <strain evidence="10 11">LMG 9581</strain>
    </source>
</reference>
<evidence type="ECO:0000256" key="3">
    <source>
        <dbReference type="ARBA" id="ARBA00006263"/>
    </source>
</evidence>
<feature type="transmembrane region" description="Helical" evidence="9">
    <location>
        <begin position="203"/>
        <end position="223"/>
    </location>
</feature>
<dbReference type="AlphaFoldDB" id="K6D7L5"/>
<dbReference type="PATRIC" id="fig|1131731.3.peg.2859"/>
<evidence type="ECO:0000256" key="4">
    <source>
        <dbReference type="ARBA" id="ARBA00022475"/>
    </source>
</evidence>
<gene>
    <name evidence="9" type="primary">cobD</name>
    <name evidence="10" type="ORF">BAZO_13949</name>
</gene>
<dbReference type="STRING" id="1131731.BAZO_13949"/>
<dbReference type="GO" id="GO:0015420">
    <property type="term" value="F:ABC-type vitamin B12 transporter activity"/>
    <property type="evidence" value="ECO:0007669"/>
    <property type="project" value="UniProtKB-UniRule"/>
</dbReference>
<keyword evidence="4 9" id="KW-1003">Cell membrane</keyword>
<protein>
    <recommendedName>
        <fullName evidence="9">Cobalamin biosynthesis protein CobD</fullName>
    </recommendedName>
</protein>
<evidence type="ECO:0000256" key="7">
    <source>
        <dbReference type="ARBA" id="ARBA00022989"/>
    </source>
</evidence>
<proteinExistence type="inferred from homology"/>
<dbReference type="GO" id="GO:0005886">
    <property type="term" value="C:plasma membrane"/>
    <property type="evidence" value="ECO:0007669"/>
    <property type="project" value="UniProtKB-SubCell"/>
</dbReference>
<evidence type="ECO:0000313" key="10">
    <source>
        <dbReference type="EMBL" id="EKN64304.1"/>
    </source>
</evidence>
<dbReference type="HAMAP" id="MF_00024">
    <property type="entry name" value="CobD_CbiB"/>
    <property type="match status" value="1"/>
</dbReference>
<dbReference type="Proteomes" id="UP000006315">
    <property type="component" value="Unassembled WGS sequence"/>
</dbReference>
<keyword evidence="6 9" id="KW-0812">Transmembrane</keyword>